<dbReference type="RefSeq" id="WP_344231323.1">
    <property type="nucleotide sequence ID" value="NZ_BAAAPH010000001.1"/>
</dbReference>
<evidence type="ECO:0008006" key="3">
    <source>
        <dbReference type="Google" id="ProtNLM"/>
    </source>
</evidence>
<sequence length="203" mass="22211">MSVPTGLSHGDLTLSAWVDESVIVDGSHSPTGTYTLAAAVADANTVSTMRDVVRGLTLTRGGRLHWVDESGKRRDRIAAAIAALELSAIVVAGSPVRRAKQERARRCCLERLLHELSSIGVRDVCLESRTATPDRRDLSLVESARRKGLIPRDFRIGFARPRDEPMLWIPDAVAGAVTASRLGEPRWLLAMSEILSEHEVEVR</sequence>
<accession>A0ABN2C030</accession>
<evidence type="ECO:0000313" key="2">
    <source>
        <dbReference type="Proteomes" id="UP001501705"/>
    </source>
</evidence>
<comment type="caution">
    <text evidence="1">The sequence shown here is derived from an EMBL/GenBank/DDBJ whole genome shotgun (WGS) entry which is preliminary data.</text>
</comment>
<evidence type="ECO:0000313" key="1">
    <source>
        <dbReference type="EMBL" id="GAA1549001.1"/>
    </source>
</evidence>
<dbReference type="EMBL" id="BAAAPH010000001">
    <property type="protein sequence ID" value="GAA1549001.1"/>
    <property type="molecule type" value="Genomic_DNA"/>
</dbReference>
<proteinExistence type="predicted"/>
<reference evidence="1 2" key="1">
    <citation type="journal article" date="2019" name="Int. J. Syst. Evol. Microbiol.">
        <title>The Global Catalogue of Microorganisms (GCM) 10K type strain sequencing project: providing services to taxonomists for standard genome sequencing and annotation.</title>
        <authorList>
            <consortium name="The Broad Institute Genomics Platform"/>
            <consortium name="The Broad Institute Genome Sequencing Center for Infectious Disease"/>
            <person name="Wu L."/>
            <person name="Ma J."/>
        </authorList>
    </citation>
    <scope>NUCLEOTIDE SEQUENCE [LARGE SCALE GENOMIC DNA]</scope>
    <source>
        <strain evidence="1 2">JCM 15572</strain>
    </source>
</reference>
<keyword evidence="2" id="KW-1185">Reference proteome</keyword>
<protein>
    <recommendedName>
        <fullName evidence="3">DUF3800 domain-containing protein</fullName>
    </recommendedName>
</protein>
<dbReference type="Proteomes" id="UP001501705">
    <property type="component" value="Unassembled WGS sequence"/>
</dbReference>
<organism evidence="1 2">
    <name type="scientific">Kribbella hippodromi</name>
    <dbReference type="NCBI Taxonomy" id="434347"/>
    <lineage>
        <taxon>Bacteria</taxon>
        <taxon>Bacillati</taxon>
        <taxon>Actinomycetota</taxon>
        <taxon>Actinomycetes</taxon>
        <taxon>Propionibacteriales</taxon>
        <taxon>Kribbellaceae</taxon>
        <taxon>Kribbella</taxon>
    </lineage>
</organism>
<name>A0ABN2C030_9ACTN</name>
<gene>
    <name evidence="1" type="ORF">GCM10009804_01630</name>
</gene>